<dbReference type="GO" id="GO:0016887">
    <property type="term" value="F:ATP hydrolysis activity"/>
    <property type="evidence" value="ECO:0007669"/>
    <property type="project" value="InterPro"/>
</dbReference>
<feature type="transmembrane region" description="Helical" evidence="9">
    <location>
        <begin position="111"/>
        <end position="129"/>
    </location>
</feature>
<dbReference type="AlphaFoldDB" id="Q2CBZ3"/>
<dbReference type="InterPro" id="IPR036640">
    <property type="entry name" value="ABC1_TM_sf"/>
</dbReference>
<dbReference type="SUPFAM" id="SSF52540">
    <property type="entry name" value="P-loop containing nucleoside triphosphate hydrolases"/>
    <property type="match status" value="1"/>
</dbReference>
<dbReference type="InterPro" id="IPR003593">
    <property type="entry name" value="AAA+_ATPase"/>
</dbReference>
<evidence type="ECO:0000313" key="13">
    <source>
        <dbReference type="Proteomes" id="UP000003635"/>
    </source>
</evidence>
<keyword evidence="3" id="KW-1003">Cell membrane</keyword>
<dbReference type="SMART" id="SM00382">
    <property type="entry name" value="AAA"/>
    <property type="match status" value="1"/>
</dbReference>
<evidence type="ECO:0000256" key="8">
    <source>
        <dbReference type="ARBA" id="ARBA00023136"/>
    </source>
</evidence>
<keyword evidence="7 9" id="KW-1133">Transmembrane helix</keyword>
<feature type="transmembrane region" description="Helical" evidence="9">
    <location>
        <begin position="300"/>
        <end position="317"/>
    </location>
</feature>
<dbReference type="GO" id="GO:0005524">
    <property type="term" value="F:ATP binding"/>
    <property type="evidence" value="ECO:0007669"/>
    <property type="project" value="UniProtKB-KW"/>
</dbReference>
<dbReference type="InterPro" id="IPR011527">
    <property type="entry name" value="ABC1_TM_dom"/>
</dbReference>
<dbReference type="Gene3D" id="1.20.1560.10">
    <property type="entry name" value="ABC transporter type 1, transmembrane domain"/>
    <property type="match status" value="1"/>
</dbReference>
<sequence>MRAARPNRGCLVRALQDGTFPMTQTTDVTAGEAGDPSQRLFRRTAGTDPGQGFSALVRITRMTLGYPGRVAVALVSTLFAVAAQLSIPVLFGRAVDETLILAGDDAAGRASLVAIALTLFAVSVARGLFTMAQNYTAESVGHALAHDLRLAVYDKIQRLPFSFHDRTHSGDLITVGMLDLEGVRMYFSTALVRTVLLTLLIGIGAWMLITTDPLLGLLALSFVPFAAWRSSAMQLTLRRTWLVLQERLAILSRVMEENLAGIRVVRAFASSRHELGKFDAASAEALALSHDRVSIRVKNTSAMTLAFFAAMGLVLWVGGRQVAAGEITVGTLATFLTFMTILQMPVRQLGLMVNAYARASTCGARLFALLDMPVEVDDKPGARDLEVTEGTLRLDNVSFAYAGSDGRTAVTDVSLTARRGETIGIVGPPGSGKTTLMHLIPRYYDATSGSISIDGQDIRDVTLSSLRHAVAVVQQDSFLFTTTIENNIAYGDPYARDRRIRGVSESAQLHDYVLGLPRGYETVVGERGVSLSGGQRQRLSIARTLMLEPAVLIFDDSTAAIDAGTESRIRSALRGYAADRVTLIVAHRLNSLMHADRILFLEEGRVVEQGTHEELLALGGRYKALHDLQMRPEGDVLDEMEEAAT</sequence>
<accession>Q2CBZ3</accession>
<feature type="transmembrane region" description="Helical" evidence="9">
    <location>
        <begin position="190"/>
        <end position="209"/>
    </location>
</feature>
<dbReference type="PROSITE" id="PS50893">
    <property type="entry name" value="ABC_TRANSPORTER_2"/>
    <property type="match status" value="1"/>
</dbReference>
<dbReference type="InterPro" id="IPR039421">
    <property type="entry name" value="Type_1_exporter"/>
</dbReference>
<protein>
    <submittedName>
        <fullName evidence="12">ABC-transport protein, ATP-binding component</fullName>
    </submittedName>
</protein>
<evidence type="ECO:0000256" key="7">
    <source>
        <dbReference type="ARBA" id="ARBA00022989"/>
    </source>
</evidence>
<dbReference type="EMBL" id="AAOT01000034">
    <property type="protein sequence ID" value="EAR50201.1"/>
    <property type="molecule type" value="Genomic_DNA"/>
</dbReference>
<keyword evidence="4 9" id="KW-0812">Transmembrane</keyword>
<comment type="subcellular location">
    <subcellularLocation>
        <location evidence="1">Cell membrane</location>
        <topology evidence="1">Multi-pass membrane protein</topology>
    </subcellularLocation>
</comment>
<dbReference type="InterPro" id="IPR003439">
    <property type="entry name" value="ABC_transporter-like_ATP-bd"/>
</dbReference>
<evidence type="ECO:0000256" key="6">
    <source>
        <dbReference type="ARBA" id="ARBA00022840"/>
    </source>
</evidence>
<evidence type="ECO:0000259" key="10">
    <source>
        <dbReference type="PROSITE" id="PS50893"/>
    </source>
</evidence>
<evidence type="ECO:0000256" key="2">
    <source>
        <dbReference type="ARBA" id="ARBA00022448"/>
    </source>
</evidence>
<keyword evidence="5" id="KW-0547">Nucleotide-binding</keyword>
<dbReference type="Proteomes" id="UP000003635">
    <property type="component" value="Unassembled WGS sequence"/>
</dbReference>
<evidence type="ECO:0000256" key="3">
    <source>
        <dbReference type="ARBA" id="ARBA00022475"/>
    </source>
</evidence>
<dbReference type="PROSITE" id="PS00211">
    <property type="entry name" value="ABC_TRANSPORTER_1"/>
    <property type="match status" value="1"/>
</dbReference>
<organism evidence="12 13">
    <name type="scientific">Oceanicola granulosus (strain ATCC BAA-861 / DSM 15982 / KCTC 12143 / HTCC2516)</name>
    <dbReference type="NCBI Taxonomy" id="314256"/>
    <lineage>
        <taxon>Bacteria</taxon>
        <taxon>Pseudomonadati</taxon>
        <taxon>Pseudomonadota</taxon>
        <taxon>Alphaproteobacteria</taxon>
        <taxon>Rhodobacterales</taxon>
        <taxon>Roseobacteraceae</taxon>
        <taxon>Oceanicola</taxon>
    </lineage>
</organism>
<dbReference type="CDD" id="cd18542">
    <property type="entry name" value="ABC_6TM_YknU_like"/>
    <property type="match status" value="1"/>
</dbReference>
<evidence type="ECO:0000256" key="1">
    <source>
        <dbReference type="ARBA" id="ARBA00004651"/>
    </source>
</evidence>
<dbReference type="STRING" id="314256.OG2516_04973"/>
<feature type="domain" description="ABC transporter" evidence="10">
    <location>
        <begin position="392"/>
        <end position="628"/>
    </location>
</feature>
<feature type="transmembrane region" description="Helical" evidence="9">
    <location>
        <begin position="70"/>
        <end position="91"/>
    </location>
</feature>
<comment type="caution">
    <text evidence="12">The sequence shown here is derived from an EMBL/GenBank/DDBJ whole genome shotgun (WGS) entry which is preliminary data.</text>
</comment>
<reference evidence="12 13" key="1">
    <citation type="journal article" date="2010" name="J. Bacteriol.">
        <title>Genome sequences of Oceanicola granulosus HTCC2516(T) and Oceanicola batsensis HTCC2597(TDelta).</title>
        <authorList>
            <person name="Thrash J.C."/>
            <person name="Cho J.C."/>
            <person name="Vergin K.L."/>
            <person name="Giovannoni S.J."/>
        </authorList>
    </citation>
    <scope>NUCLEOTIDE SEQUENCE [LARGE SCALE GENOMIC DNA]</scope>
    <source>
        <strain evidence="13">ATCC BAA-861 / DSM 15982 / KCTC 12143 / HTCC2516</strain>
    </source>
</reference>
<dbReference type="Gene3D" id="3.40.50.300">
    <property type="entry name" value="P-loop containing nucleotide triphosphate hydrolases"/>
    <property type="match status" value="1"/>
</dbReference>
<dbReference type="Pfam" id="PF00664">
    <property type="entry name" value="ABC_membrane"/>
    <property type="match status" value="1"/>
</dbReference>
<dbReference type="FunFam" id="3.40.50.300:FF:000221">
    <property type="entry name" value="Multidrug ABC transporter ATP-binding protein"/>
    <property type="match status" value="1"/>
</dbReference>
<name>Q2CBZ3_OCEGH</name>
<dbReference type="eggNOG" id="COG1132">
    <property type="taxonomic scope" value="Bacteria"/>
</dbReference>
<proteinExistence type="predicted"/>
<dbReference type="PANTHER" id="PTHR43394">
    <property type="entry name" value="ATP-DEPENDENT PERMEASE MDL1, MITOCHONDRIAL"/>
    <property type="match status" value="1"/>
</dbReference>
<dbReference type="PROSITE" id="PS50929">
    <property type="entry name" value="ABC_TM1F"/>
    <property type="match status" value="1"/>
</dbReference>
<evidence type="ECO:0000256" key="4">
    <source>
        <dbReference type="ARBA" id="ARBA00022692"/>
    </source>
</evidence>
<feature type="transmembrane region" description="Helical" evidence="9">
    <location>
        <begin position="323"/>
        <end position="342"/>
    </location>
</feature>
<evidence type="ECO:0000259" key="11">
    <source>
        <dbReference type="PROSITE" id="PS50929"/>
    </source>
</evidence>
<keyword evidence="8 9" id="KW-0472">Membrane</keyword>
<dbReference type="GO" id="GO:0005886">
    <property type="term" value="C:plasma membrane"/>
    <property type="evidence" value="ECO:0007669"/>
    <property type="project" value="UniProtKB-SubCell"/>
</dbReference>
<keyword evidence="13" id="KW-1185">Reference proteome</keyword>
<dbReference type="HOGENOM" id="CLU_000604_84_3_5"/>
<dbReference type="InterPro" id="IPR027417">
    <property type="entry name" value="P-loop_NTPase"/>
</dbReference>
<evidence type="ECO:0000256" key="5">
    <source>
        <dbReference type="ARBA" id="ARBA00022741"/>
    </source>
</evidence>
<dbReference type="PANTHER" id="PTHR43394:SF1">
    <property type="entry name" value="ATP-BINDING CASSETTE SUB-FAMILY B MEMBER 10, MITOCHONDRIAL"/>
    <property type="match status" value="1"/>
</dbReference>
<evidence type="ECO:0000256" key="9">
    <source>
        <dbReference type="SAM" id="Phobius"/>
    </source>
</evidence>
<dbReference type="SUPFAM" id="SSF90123">
    <property type="entry name" value="ABC transporter transmembrane region"/>
    <property type="match status" value="1"/>
</dbReference>
<dbReference type="InterPro" id="IPR017871">
    <property type="entry name" value="ABC_transporter-like_CS"/>
</dbReference>
<keyword evidence="6 12" id="KW-0067">ATP-binding</keyword>
<evidence type="ECO:0000313" key="12">
    <source>
        <dbReference type="EMBL" id="EAR50201.1"/>
    </source>
</evidence>
<dbReference type="Pfam" id="PF00005">
    <property type="entry name" value="ABC_tran"/>
    <property type="match status" value="1"/>
</dbReference>
<feature type="domain" description="ABC transmembrane type-1" evidence="11">
    <location>
        <begin position="71"/>
        <end position="358"/>
    </location>
</feature>
<gene>
    <name evidence="12" type="ORF">OG2516_04973</name>
</gene>
<dbReference type="GO" id="GO:0015421">
    <property type="term" value="F:ABC-type oligopeptide transporter activity"/>
    <property type="evidence" value="ECO:0007669"/>
    <property type="project" value="TreeGrafter"/>
</dbReference>
<keyword evidence="2" id="KW-0813">Transport</keyword>